<protein>
    <submittedName>
        <fullName evidence="3">Glycosyltransferase</fullName>
    </submittedName>
</protein>
<evidence type="ECO:0000313" key="3">
    <source>
        <dbReference type="EMBL" id="MYL98903.1"/>
    </source>
</evidence>
<dbReference type="PANTHER" id="PTHR46401">
    <property type="entry name" value="GLYCOSYLTRANSFERASE WBBK-RELATED"/>
    <property type="match status" value="1"/>
</dbReference>
<evidence type="ECO:0000256" key="1">
    <source>
        <dbReference type="ARBA" id="ARBA00022679"/>
    </source>
</evidence>
<dbReference type="SUPFAM" id="SSF53756">
    <property type="entry name" value="UDP-Glycosyltransferase/glycogen phosphorylase"/>
    <property type="match status" value="1"/>
</dbReference>
<organism evidence="3 4">
    <name type="scientific">Novosphingobium silvae</name>
    <dbReference type="NCBI Taxonomy" id="2692619"/>
    <lineage>
        <taxon>Bacteria</taxon>
        <taxon>Pseudomonadati</taxon>
        <taxon>Pseudomonadota</taxon>
        <taxon>Alphaproteobacteria</taxon>
        <taxon>Sphingomonadales</taxon>
        <taxon>Sphingomonadaceae</taxon>
        <taxon>Novosphingobium</taxon>
    </lineage>
</organism>
<dbReference type="RefSeq" id="WP_160986530.1">
    <property type="nucleotide sequence ID" value="NZ_WVTD01000010.1"/>
</dbReference>
<dbReference type="AlphaFoldDB" id="A0A7X4K912"/>
<gene>
    <name evidence="3" type="ORF">GR702_14140</name>
</gene>
<evidence type="ECO:0000259" key="2">
    <source>
        <dbReference type="Pfam" id="PF00534"/>
    </source>
</evidence>
<proteinExistence type="predicted"/>
<name>A0A7X4K912_9SPHN</name>
<feature type="domain" description="Glycosyl transferase family 1" evidence="2">
    <location>
        <begin position="222"/>
        <end position="344"/>
    </location>
</feature>
<dbReference type="CDD" id="cd03809">
    <property type="entry name" value="GT4_MtfB-like"/>
    <property type="match status" value="1"/>
</dbReference>
<accession>A0A7X4K912</accession>
<dbReference type="Proteomes" id="UP000465810">
    <property type="component" value="Unassembled WGS sequence"/>
</dbReference>
<dbReference type="InterPro" id="IPR001296">
    <property type="entry name" value="Glyco_trans_1"/>
</dbReference>
<dbReference type="Pfam" id="PF00534">
    <property type="entry name" value="Glycos_transf_1"/>
    <property type="match status" value="1"/>
</dbReference>
<evidence type="ECO:0000313" key="4">
    <source>
        <dbReference type="Proteomes" id="UP000465810"/>
    </source>
</evidence>
<dbReference type="GO" id="GO:0016757">
    <property type="term" value="F:glycosyltransferase activity"/>
    <property type="evidence" value="ECO:0007669"/>
    <property type="project" value="InterPro"/>
</dbReference>
<dbReference type="PANTHER" id="PTHR46401:SF2">
    <property type="entry name" value="GLYCOSYLTRANSFERASE WBBK-RELATED"/>
    <property type="match status" value="1"/>
</dbReference>
<dbReference type="EMBL" id="WVTD01000010">
    <property type="protein sequence ID" value="MYL98903.1"/>
    <property type="molecule type" value="Genomic_DNA"/>
</dbReference>
<sequence length="412" mass="44163">MTVILDISRLISRVRYSTPSGVDRVEMAYARGLHALYGERLSFAAVHPSGVYGRLRQGAALTYLDELERRWSSVAAPDAAPPPRQRSLSSVMPQLAALLPTRRGVGSADDGCAPVYVQASPHHLTNAAKVRRILAREGARFLCLVHDLIPIEYPEYARPSGAALHRRRIETIASAIASTGGAAIVNSAATGRSLAPWLRPGTPIHVALLGTEALPSATGEAGDGRPYFVCLGTIEPRKNHLLLLHLWRHLAQTLPPAAVPRLVVIGRRGWENEQIVDMLERCPALVGHVEELGNCPDARLSALLRGARALLMPSFAEGYGMPVAEALSVGTPVICSDLPALREVGGDTPDYLDPLDGPGWKTAVMDYAGRGATHLAQQARLPGWHNPSWHEHIAIVARAIEGLSQNAGAPTG</sequence>
<keyword evidence="1 3" id="KW-0808">Transferase</keyword>
<comment type="caution">
    <text evidence="3">The sequence shown here is derived from an EMBL/GenBank/DDBJ whole genome shotgun (WGS) entry which is preliminary data.</text>
</comment>
<reference evidence="3 4" key="1">
    <citation type="submission" date="2019-12" db="EMBL/GenBank/DDBJ databases">
        <authorList>
            <person name="Feng G."/>
            <person name="Zhu H."/>
        </authorList>
    </citation>
    <scope>NUCLEOTIDE SEQUENCE [LARGE SCALE GENOMIC DNA]</scope>
    <source>
        <strain evidence="3 4">FGD1</strain>
    </source>
</reference>
<dbReference type="Gene3D" id="3.40.50.2000">
    <property type="entry name" value="Glycogen Phosphorylase B"/>
    <property type="match status" value="1"/>
</dbReference>
<keyword evidence="4" id="KW-1185">Reference proteome</keyword>